<dbReference type="Pfam" id="PF13614">
    <property type="entry name" value="AAA_31"/>
    <property type="match status" value="1"/>
</dbReference>
<evidence type="ECO:0000256" key="8">
    <source>
        <dbReference type="ARBA" id="ARBA00051245"/>
    </source>
</evidence>
<dbReference type="InterPro" id="IPR050445">
    <property type="entry name" value="Bact_polysacc_biosynth/exp"/>
</dbReference>
<evidence type="ECO:0000256" key="1">
    <source>
        <dbReference type="ARBA" id="ARBA00007316"/>
    </source>
</evidence>
<dbReference type="InterPro" id="IPR025669">
    <property type="entry name" value="AAA_dom"/>
</dbReference>
<gene>
    <name evidence="10" type="ORF">H8R92_00815</name>
</gene>
<keyword evidence="7" id="KW-0829">Tyrosine-protein kinase</keyword>
<proteinExistence type="inferred from homology"/>
<dbReference type="GO" id="GO:0005524">
    <property type="term" value="F:ATP binding"/>
    <property type="evidence" value="ECO:0007669"/>
    <property type="project" value="UniProtKB-KW"/>
</dbReference>
<evidence type="ECO:0000256" key="2">
    <source>
        <dbReference type="ARBA" id="ARBA00011903"/>
    </source>
</evidence>
<keyword evidence="6" id="KW-0067">ATP-binding</keyword>
<dbReference type="AlphaFoldDB" id="A0A8I0AC42"/>
<dbReference type="Proteomes" id="UP000662088">
    <property type="component" value="Unassembled WGS sequence"/>
</dbReference>
<keyword evidence="11" id="KW-1185">Reference proteome</keyword>
<evidence type="ECO:0000256" key="7">
    <source>
        <dbReference type="ARBA" id="ARBA00023137"/>
    </source>
</evidence>
<keyword evidence="5 10" id="KW-0418">Kinase</keyword>
<evidence type="ECO:0000256" key="3">
    <source>
        <dbReference type="ARBA" id="ARBA00022679"/>
    </source>
</evidence>
<dbReference type="GO" id="GO:0004715">
    <property type="term" value="F:non-membrane spanning protein tyrosine kinase activity"/>
    <property type="evidence" value="ECO:0007669"/>
    <property type="project" value="UniProtKB-EC"/>
</dbReference>
<evidence type="ECO:0000259" key="9">
    <source>
        <dbReference type="Pfam" id="PF13614"/>
    </source>
</evidence>
<evidence type="ECO:0000256" key="4">
    <source>
        <dbReference type="ARBA" id="ARBA00022741"/>
    </source>
</evidence>
<dbReference type="SUPFAM" id="SSF52540">
    <property type="entry name" value="P-loop containing nucleoside triphosphate hydrolases"/>
    <property type="match status" value="1"/>
</dbReference>
<dbReference type="GO" id="GO:0042802">
    <property type="term" value="F:identical protein binding"/>
    <property type="evidence" value="ECO:0007669"/>
    <property type="project" value="UniProtKB-ARBA"/>
</dbReference>
<evidence type="ECO:0000313" key="11">
    <source>
        <dbReference type="Proteomes" id="UP000662088"/>
    </source>
</evidence>
<dbReference type="PANTHER" id="PTHR32309:SF13">
    <property type="entry name" value="FERRIC ENTEROBACTIN TRANSPORT PROTEIN FEPE"/>
    <property type="match status" value="1"/>
</dbReference>
<organism evidence="10 11">
    <name type="scientific">Clostridium lentum</name>
    <dbReference type="NCBI Taxonomy" id="2763037"/>
    <lineage>
        <taxon>Bacteria</taxon>
        <taxon>Bacillati</taxon>
        <taxon>Bacillota</taxon>
        <taxon>Clostridia</taxon>
        <taxon>Eubacteriales</taxon>
        <taxon>Clostridiaceae</taxon>
        <taxon>Clostridium</taxon>
    </lineage>
</organism>
<keyword evidence="4" id="KW-0547">Nucleotide-binding</keyword>
<evidence type="ECO:0000256" key="5">
    <source>
        <dbReference type="ARBA" id="ARBA00022777"/>
    </source>
</evidence>
<evidence type="ECO:0000256" key="6">
    <source>
        <dbReference type="ARBA" id="ARBA00022840"/>
    </source>
</evidence>
<dbReference type="InterPro" id="IPR027417">
    <property type="entry name" value="P-loop_NTPase"/>
</dbReference>
<accession>A0A8I0AC42</accession>
<protein>
    <recommendedName>
        <fullName evidence="2">non-specific protein-tyrosine kinase</fullName>
        <ecNumber evidence="2">2.7.10.2</ecNumber>
    </recommendedName>
</protein>
<dbReference type="CDD" id="cd05387">
    <property type="entry name" value="BY-kinase"/>
    <property type="match status" value="1"/>
</dbReference>
<keyword evidence="3" id="KW-0808">Transferase</keyword>
<dbReference type="EC" id="2.7.10.2" evidence="2"/>
<feature type="domain" description="AAA" evidence="9">
    <location>
        <begin position="34"/>
        <end position="176"/>
    </location>
</feature>
<comment type="caution">
    <text evidence="10">The sequence shown here is derived from an EMBL/GenBank/DDBJ whole genome shotgun (WGS) entry which is preliminary data.</text>
</comment>
<dbReference type="Gene3D" id="3.40.50.300">
    <property type="entry name" value="P-loop containing nucleotide triphosphate hydrolases"/>
    <property type="match status" value="1"/>
</dbReference>
<dbReference type="InterPro" id="IPR005702">
    <property type="entry name" value="Wzc-like_C"/>
</dbReference>
<comment type="similarity">
    <text evidence="1">Belongs to the CpsD/CapB family.</text>
</comment>
<reference evidence="10" key="1">
    <citation type="submission" date="2020-08" db="EMBL/GenBank/DDBJ databases">
        <title>Genome public.</title>
        <authorList>
            <person name="Liu C."/>
            <person name="Sun Q."/>
        </authorList>
    </citation>
    <scope>NUCLEOTIDE SEQUENCE</scope>
    <source>
        <strain evidence="10">NSJ-42</strain>
    </source>
</reference>
<comment type="catalytic activity">
    <reaction evidence="8">
        <text>L-tyrosyl-[protein] + ATP = O-phospho-L-tyrosyl-[protein] + ADP + H(+)</text>
        <dbReference type="Rhea" id="RHEA:10596"/>
        <dbReference type="Rhea" id="RHEA-COMP:10136"/>
        <dbReference type="Rhea" id="RHEA-COMP:20101"/>
        <dbReference type="ChEBI" id="CHEBI:15378"/>
        <dbReference type="ChEBI" id="CHEBI:30616"/>
        <dbReference type="ChEBI" id="CHEBI:46858"/>
        <dbReference type="ChEBI" id="CHEBI:61978"/>
        <dbReference type="ChEBI" id="CHEBI:456216"/>
        <dbReference type="EC" id="2.7.10.2"/>
    </reaction>
</comment>
<dbReference type="NCBIfam" id="TIGR01007">
    <property type="entry name" value="eps_fam"/>
    <property type="match status" value="1"/>
</dbReference>
<dbReference type="FunFam" id="3.40.50.300:FF:000527">
    <property type="entry name" value="Tyrosine-protein kinase etk"/>
    <property type="match status" value="1"/>
</dbReference>
<name>A0A8I0AC42_9CLOT</name>
<dbReference type="PANTHER" id="PTHR32309">
    <property type="entry name" value="TYROSINE-PROTEIN KINASE"/>
    <property type="match status" value="1"/>
</dbReference>
<sequence>MFAIARKPKSTEAESYRRLRTNIEYSSFDDKYKVIVVTSSFPEEGKSTTAGNLAISMSDTEKKVLLIDCDIRKPSLHKKFKISNSKGLTELIRGRSSFDEVSYKYNENLTVITSGSKVPNPSELLASEVMNIFLQEARENFDYVVIDTPPVQLVTDAQILGSKADGTLLVVKAESTKKNQVASSVGLLRKVNATVMGTVLNAVKNTVEKKYNYYE</sequence>
<dbReference type="GO" id="GO:0005886">
    <property type="term" value="C:plasma membrane"/>
    <property type="evidence" value="ECO:0007669"/>
    <property type="project" value="TreeGrafter"/>
</dbReference>
<evidence type="ECO:0000313" key="10">
    <source>
        <dbReference type="EMBL" id="MBC5638990.1"/>
    </source>
</evidence>
<dbReference type="RefSeq" id="WP_186834413.1">
    <property type="nucleotide sequence ID" value="NZ_JACOOQ010000001.1"/>
</dbReference>
<dbReference type="EMBL" id="JACOOQ010000001">
    <property type="protein sequence ID" value="MBC5638990.1"/>
    <property type="molecule type" value="Genomic_DNA"/>
</dbReference>